<keyword evidence="1" id="KW-0812">Transmembrane</keyword>
<dbReference type="Proteomes" id="UP000054639">
    <property type="component" value="Unassembled WGS sequence"/>
</dbReference>
<keyword evidence="1" id="KW-0472">Membrane</keyword>
<keyword evidence="1" id="KW-1133">Transmembrane helix</keyword>
<dbReference type="OrthoDB" id="4103069at2"/>
<dbReference type="InterPro" id="IPR011009">
    <property type="entry name" value="Kinase-like_dom_sf"/>
</dbReference>
<evidence type="ECO:0000256" key="1">
    <source>
        <dbReference type="SAM" id="Phobius"/>
    </source>
</evidence>
<dbReference type="PROSITE" id="PS00108">
    <property type="entry name" value="PROTEIN_KINASE_ST"/>
    <property type="match status" value="1"/>
</dbReference>
<evidence type="ECO:0000313" key="4">
    <source>
        <dbReference type="EMBL" id="STY17910.1"/>
    </source>
</evidence>
<feature type="transmembrane region" description="Helical" evidence="1">
    <location>
        <begin position="474"/>
        <end position="500"/>
    </location>
</feature>
<keyword evidence="4" id="KW-0808">Transferase</keyword>
<dbReference type="InterPro" id="IPR008271">
    <property type="entry name" value="Ser/Thr_kinase_AS"/>
</dbReference>
<dbReference type="EMBL" id="UGOW01000001">
    <property type="protein sequence ID" value="STY17910.1"/>
    <property type="molecule type" value="Genomic_DNA"/>
</dbReference>
<dbReference type="InterPro" id="IPR000719">
    <property type="entry name" value="Prot_kinase_dom"/>
</dbReference>
<dbReference type="GO" id="GO:0004674">
    <property type="term" value="F:protein serine/threonine kinase activity"/>
    <property type="evidence" value="ECO:0007669"/>
    <property type="project" value="UniProtKB-EC"/>
</dbReference>
<dbReference type="EC" id="2.7.11.1" evidence="4"/>
<dbReference type="Proteomes" id="UP000254230">
    <property type="component" value="Unassembled WGS sequence"/>
</dbReference>
<dbReference type="EMBL" id="LNYR01000012">
    <property type="protein sequence ID" value="KTD50844.1"/>
    <property type="molecule type" value="Genomic_DNA"/>
</dbReference>
<organism evidence="4 6">
    <name type="scientific">Legionella quateirensis</name>
    <dbReference type="NCBI Taxonomy" id="45072"/>
    <lineage>
        <taxon>Bacteria</taxon>
        <taxon>Pseudomonadati</taxon>
        <taxon>Pseudomonadota</taxon>
        <taxon>Gammaproteobacteria</taxon>
        <taxon>Legionellales</taxon>
        <taxon>Legionellaceae</taxon>
        <taxon>Legionella</taxon>
    </lineage>
</organism>
<evidence type="ECO:0000313" key="5">
    <source>
        <dbReference type="Proteomes" id="UP000054639"/>
    </source>
</evidence>
<dbReference type="SMART" id="SM00220">
    <property type="entry name" value="S_TKc"/>
    <property type="match status" value="1"/>
</dbReference>
<keyword evidence="5" id="KW-1185">Reference proteome</keyword>
<dbReference type="SUPFAM" id="SSF56112">
    <property type="entry name" value="Protein kinase-like (PK-like)"/>
    <property type="match status" value="1"/>
</dbReference>
<evidence type="ECO:0000313" key="6">
    <source>
        <dbReference type="Proteomes" id="UP000254230"/>
    </source>
</evidence>
<dbReference type="Pfam" id="PF00069">
    <property type="entry name" value="Pkinase"/>
    <property type="match status" value="1"/>
</dbReference>
<keyword evidence="4" id="KW-0418">Kinase</keyword>
<dbReference type="InterPro" id="IPR049986">
    <property type="entry name" value="T4SS_LegK1"/>
</dbReference>
<dbReference type="PANTHER" id="PTHR44167">
    <property type="entry name" value="OVARIAN-SPECIFIC SERINE/THREONINE-PROTEIN KINASE LOK-RELATED"/>
    <property type="match status" value="1"/>
</dbReference>
<gene>
    <name evidence="4" type="primary">pknK</name>
    <name evidence="3" type="synonym">lok_1</name>
    <name evidence="3" type="ORF">Lqua_1071</name>
    <name evidence="4" type="ORF">NCTC12376_01725</name>
</gene>
<dbReference type="AlphaFoldDB" id="A0A378L1D1"/>
<feature type="domain" description="Protein kinase" evidence="2">
    <location>
        <begin position="82"/>
        <end position="367"/>
    </location>
</feature>
<reference evidence="3 5" key="1">
    <citation type="submission" date="2015-11" db="EMBL/GenBank/DDBJ databases">
        <title>Genomic analysis of 38 Legionella species identifies large and diverse effector repertoires.</title>
        <authorList>
            <person name="Burstein D."/>
            <person name="Amaro F."/>
            <person name="Zusman T."/>
            <person name="Lifshitz Z."/>
            <person name="Cohen O."/>
            <person name="Gilbert J.A."/>
            <person name="Pupko T."/>
            <person name="Shuman H.A."/>
            <person name="Segal G."/>
        </authorList>
    </citation>
    <scope>NUCLEOTIDE SEQUENCE [LARGE SCALE GENOMIC DNA]</scope>
    <source>
        <strain evidence="3 5">ATCC 49507</strain>
    </source>
</reference>
<name>A0A378L1D1_9GAMM</name>
<dbReference type="NCBIfam" id="NF043056">
    <property type="entry name" value="T4SS_LegK1"/>
    <property type="match status" value="1"/>
</dbReference>
<dbReference type="Gene3D" id="1.10.510.10">
    <property type="entry name" value="Transferase(Phosphotransferase) domain 1"/>
    <property type="match status" value="1"/>
</dbReference>
<evidence type="ECO:0000259" key="2">
    <source>
        <dbReference type="PROSITE" id="PS50011"/>
    </source>
</evidence>
<dbReference type="STRING" id="45072.Lqua_1071"/>
<sequence length="530" mass="61082">MIPMMQITINPEKFYNWNAGSSDDELVLNSFLQSSASDGVWHSNQNYEYTFNNIQYKFNFTQSFIKRQRKEGKSGYKLSIFDTSKTPFGKGGFAVVYPIIATFIRYGERQIQAKSGRAKLVKIQDHSDIDKTQSVFNEYEKLVQAGHLRVKNPIFSEHVSGKKSYLIIEQAKGYTLESILNPQKRSRIRDTIPRLSIDKRLEISLAILNAIKSQVMERKLVHRDIKPGNIMIDLSQDPPKVILIDYGFALDQEQQDFRRLGTRAYRSPESFENKPIYTTSSDIYSAGRVLSYLWGDDHQNYYINRTKDYDYIKTKSTNEQLFSLPEIQLYLDEADQNKIKGCLSSMLAQHPLDRPSIDEVITLFSKIDRARYKDEDATQYEISCSNEFEQKIKSQIILIKKHLNIMRNKEKDLRNRNCIAAADVMQHLVKTITRNTEYLEDHLNPSVLLRYRKKCLSDINGAKKTLTVHRDAHWILAETAMALALLGMGYLIALGINYYLTGRLGFFAQTKSDQITDSLKNSISIDLSCA</sequence>
<dbReference type="GO" id="GO:0005524">
    <property type="term" value="F:ATP binding"/>
    <property type="evidence" value="ECO:0007669"/>
    <property type="project" value="InterPro"/>
</dbReference>
<accession>A0A378L1D1</accession>
<evidence type="ECO:0000313" key="3">
    <source>
        <dbReference type="EMBL" id="KTD50844.1"/>
    </source>
</evidence>
<reference evidence="4 6" key="2">
    <citation type="submission" date="2018-06" db="EMBL/GenBank/DDBJ databases">
        <authorList>
            <consortium name="Pathogen Informatics"/>
            <person name="Doyle S."/>
        </authorList>
    </citation>
    <scope>NUCLEOTIDE SEQUENCE [LARGE SCALE GENOMIC DNA]</scope>
    <source>
        <strain evidence="4 6">NCTC12376</strain>
    </source>
</reference>
<protein>
    <submittedName>
        <fullName evidence="4">Serine/threonine-protein kinase</fullName>
        <ecNumber evidence="4">2.7.11.1</ecNumber>
    </submittedName>
</protein>
<proteinExistence type="predicted"/>
<dbReference type="PANTHER" id="PTHR44167:SF24">
    <property type="entry name" value="SERINE_THREONINE-PROTEIN KINASE CHK2"/>
    <property type="match status" value="1"/>
</dbReference>
<dbReference type="PROSITE" id="PS50011">
    <property type="entry name" value="PROTEIN_KINASE_DOM"/>
    <property type="match status" value="1"/>
</dbReference>